<dbReference type="Proteomes" id="UP001596183">
    <property type="component" value="Unassembled WGS sequence"/>
</dbReference>
<accession>A0ABW0XLA1</accession>
<evidence type="ECO:0000313" key="1">
    <source>
        <dbReference type="EMBL" id="MFC5669776.1"/>
    </source>
</evidence>
<protein>
    <submittedName>
        <fullName evidence="1">Uncharacterized protein</fullName>
    </submittedName>
</protein>
<reference evidence="2" key="1">
    <citation type="journal article" date="2019" name="Int. J. Syst. Evol. Microbiol.">
        <title>The Global Catalogue of Microorganisms (GCM) 10K type strain sequencing project: providing services to taxonomists for standard genome sequencing and annotation.</title>
        <authorList>
            <consortium name="The Broad Institute Genomics Platform"/>
            <consortium name="The Broad Institute Genome Sequencing Center for Infectious Disease"/>
            <person name="Wu L."/>
            <person name="Ma J."/>
        </authorList>
    </citation>
    <scope>NUCLEOTIDE SEQUENCE [LARGE SCALE GENOMIC DNA]</scope>
    <source>
        <strain evidence="2">JCM 13852</strain>
    </source>
</reference>
<organism evidence="1 2">
    <name type="scientific">Streptomyces incanus</name>
    <dbReference type="NCBI Taxonomy" id="887453"/>
    <lineage>
        <taxon>Bacteria</taxon>
        <taxon>Bacillati</taxon>
        <taxon>Actinomycetota</taxon>
        <taxon>Actinomycetes</taxon>
        <taxon>Kitasatosporales</taxon>
        <taxon>Streptomycetaceae</taxon>
        <taxon>Streptomyces</taxon>
    </lineage>
</organism>
<gene>
    <name evidence="1" type="ORF">ACFP2V_06515</name>
</gene>
<sequence length="65" mass="7170">MPLQRILRFARAQDRNPDEVAARLGRLGYHRLSEGPLAGFVDREAAVLLGPRGRAVRAAHSIPAR</sequence>
<dbReference type="EMBL" id="JBHSPC010000015">
    <property type="protein sequence ID" value="MFC5669776.1"/>
    <property type="molecule type" value="Genomic_DNA"/>
</dbReference>
<name>A0ABW0XLA1_9ACTN</name>
<comment type="caution">
    <text evidence="1">The sequence shown here is derived from an EMBL/GenBank/DDBJ whole genome shotgun (WGS) entry which is preliminary data.</text>
</comment>
<proteinExistence type="predicted"/>
<dbReference type="RefSeq" id="WP_381206785.1">
    <property type="nucleotide sequence ID" value="NZ_JBHSPC010000015.1"/>
</dbReference>
<evidence type="ECO:0000313" key="2">
    <source>
        <dbReference type="Proteomes" id="UP001596183"/>
    </source>
</evidence>
<keyword evidence="2" id="KW-1185">Reference proteome</keyword>